<dbReference type="Proteomes" id="UP001201812">
    <property type="component" value="Unassembled WGS sequence"/>
</dbReference>
<dbReference type="EMBL" id="JAKKPZ010000009">
    <property type="protein sequence ID" value="KAI1717158.1"/>
    <property type="molecule type" value="Genomic_DNA"/>
</dbReference>
<sequence length="133" mass="14552">MYVGLTLVPNRKLKEAKQGKGKDRRTKIAETRTALNSGKGLRMSMCVTQAPLAIVGPLCFPCEVGKGINLRSGRPFQSTFCKPERIVWFRSAPGLGGDSRMKGGRERPSIIQPSKVKMEMGFVDNRETVAAAV</sequence>
<keyword evidence="2" id="KW-1185">Reference proteome</keyword>
<evidence type="ECO:0000313" key="1">
    <source>
        <dbReference type="EMBL" id="KAI1717158.1"/>
    </source>
</evidence>
<name>A0AAD4NA61_9BILA</name>
<accession>A0AAD4NA61</accession>
<protein>
    <submittedName>
        <fullName evidence="1">Uncharacterized protein</fullName>
    </submittedName>
</protein>
<reference evidence="1" key="1">
    <citation type="submission" date="2022-01" db="EMBL/GenBank/DDBJ databases">
        <title>Genome Sequence Resource for Two Populations of Ditylenchus destructor, the Migratory Endoparasitic Phytonematode.</title>
        <authorList>
            <person name="Zhang H."/>
            <person name="Lin R."/>
            <person name="Xie B."/>
        </authorList>
    </citation>
    <scope>NUCLEOTIDE SEQUENCE</scope>
    <source>
        <strain evidence="1">BazhouSP</strain>
    </source>
</reference>
<dbReference type="AlphaFoldDB" id="A0AAD4NA61"/>
<organism evidence="1 2">
    <name type="scientific">Ditylenchus destructor</name>
    <dbReference type="NCBI Taxonomy" id="166010"/>
    <lineage>
        <taxon>Eukaryota</taxon>
        <taxon>Metazoa</taxon>
        <taxon>Ecdysozoa</taxon>
        <taxon>Nematoda</taxon>
        <taxon>Chromadorea</taxon>
        <taxon>Rhabditida</taxon>
        <taxon>Tylenchina</taxon>
        <taxon>Tylenchomorpha</taxon>
        <taxon>Sphaerularioidea</taxon>
        <taxon>Anguinidae</taxon>
        <taxon>Anguininae</taxon>
        <taxon>Ditylenchus</taxon>
    </lineage>
</organism>
<proteinExistence type="predicted"/>
<evidence type="ECO:0000313" key="2">
    <source>
        <dbReference type="Proteomes" id="UP001201812"/>
    </source>
</evidence>
<comment type="caution">
    <text evidence="1">The sequence shown here is derived from an EMBL/GenBank/DDBJ whole genome shotgun (WGS) entry which is preliminary data.</text>
</comment>
<gene>
    <name evidence="1" type="ORF">DdX_06888</name>
</gene>